<accession>A0ABX2TC80</accession>
<dbReference type="InterPro" id="IPR000727">
    <property type="entry name" value="T_SNARE_dom"/>
</dbReference>
<keyword evidence="6" id="KW-1133">Transmembrane helix</keyword>
<evidence type="ECO:0000259" key="8">
    <source>
        <dbReference type="PROSITE" id="PS50192"/>
    </source>
</evidence>
<dbReference type="EMBL" id="JABFDB010000014">
    <property type="protein sequence ID" value="NYZ21947.1"/>
    <property type="molecule type" value="Genomic_DNA"/>
</dbReference>
<comment type="subcellular location">
    <subcellularLocation>
        <location evidence="1">Cell inner membrane</location>
        <topology evidence="1">Multi-pass membrane protein</topology>
    </subcellularLocation>
</comment>
<comment type="similarity">
    <text evidence="4">Belongs to the methyl-accepting chemotaxis (MCP) protein family.</text>
</comment>
<evidence type="ECO:0000259" key="9">
    <source>
        <dbReference type="PROSITE" id="PS50885"/>
    </source>
</evidence>
<feature type="domain" description="Methyl-accepting transducer" evidence="7">
    <location>
        <begin position="300"/>
        <end position="529"/>
    </location>
</feature>
<dbReference type="Pfam" id="PF00015">
    <property type="entry name" value="MCPsignal"/>
    <property type="match status" value="1"/>
</dbReference>
<dbReference type="Gene3D" id="6.10.340.10">
    <property type="match status" value="1"/>
</dbReference>
<dbReference type="InterPro" id="IPR004089">
    <property type="entry name" value="MCPsignal_dom"/>
</dbReference>
<keyword evidence="11" id="KW-1185">Reference proteome</keyword>
<dbReference type="PANTHER" id="PTHR32089">
    <property type="entry name" value="METHYL-ACCEPTING CHEMOTAXIS PROTEIN MCPB"/>
    <property type="match status" value="1"/>
</dbReference>
<feature type="transmembrane region" description="Helical" evidence="6">
    <location>
        <begin position="12"/>
        <end position="32"/>
    </location>
</feature>
<reference evidence="10 11" key="1">
    <citation type="submission" date="2020-05" db="EMBL/GenBank/DDBJ databases">
        <title>Azospirillum oleiclasticum sp. nov, a nitrogen-fixing and heavy crude oil-emulsifying bacterium isolated from the crude oil of Yumen Oilfield.</title>
        <authorList>
            <person name="Wu D."/>
            <person name="Cai M."/>
            <person name="Zhang X."/>
        </authorList>
    </citation>
    <scope>NUCLEOTIDE SEQUENCE [LARGE SCALE GENOMIC DNA]</scope>
    <source>
        <strain evidence="10 11">ROY-1-1-2</strain>
    </source>
</reference>
<sequence length="563" mass="58445">MGQILNRLSIRTKIGMSFVGVLIIVAAMGIYINANISTVRETSAWNTHTYQVLDGIDSVVAGMVGQETGLRGYLVAGKSEFLDPYHAGAKQAGEGLSAIKRLTADNPAQQRRVDELKAAIGRWQKDVAEREIALMGNPATVQQARDMEAGGAGKAAFDELRRIAAEFRKVESDLLAGRSAAETAALTDASMGTWIGMGLALTVSALLGFLLARGISVPVQRITEVMTRLAGGDRVVEVPSRDRGDEIGRMAAAVQVFKENAVEMERLRVEQEALKAKAEEERRSAMLRLANSFESSVKGVVETVATAATEMQGAATSMSATAEEASRQAMVVASASEQASANVQTVATATEELSASIQEIGRQVSSSTQIASQAVQEAKRTADMMAGLVAAAQQIGDVVGLINSIAGQTNLLALNATIEAARAGDAGKGFAVVASEVKALANQTAKATDDIQAKVGEIQAATGGAKTAVESIEGTIRHLNEISAAIAAAVEQQGAATRDISSNVQQAARGTQEVNSNIAGVNQAAADTGSAATQVLGSANGLSKGAATLRHEVEAFISTIRAA</sequence>
<dbReference type="Pfam" id="PF05227">
    <property type="entry name" value="CHASE3"/>
    <property type="match status" value="1"/>
</dbReference>
<name>A0ABX2TC80_9PROT</name>
<keyword evidence="2" id="KW-0997">Cell inner membrane</keyword>
<feature type="domain" description="HAMP" evidence="9">
    <location>
        <begin position="213"/>
        <end position="266"/>
    </location>
</feature>
<proteinExistence type="inferred from homology"/>
<keyword evidence="3 5" id="KW-0807">Transducer</keyword>
<feature type="transmembrane region" description="Helical" evidence="6">
    <location>
        <begin position="191"/>
        <end position="212"/>
    </location>
</feature>
<gene>
    <name evidence="10" type="ORF">HND93_19710</name>
</gene>
<dbReference type="Pfam" id="PF00672">
    <property type="entry name" value="HAMP"/>
    <property type="match status" value="1"/>
</dbReference>
<evidence type="ECO:0000313" key="11">
    <source>
        <dbReference type="Proteomes" id="UP000584642"/>
    </source>
</evidence>
<dbReference type="InterPro" id="IPR007891">
    <property type="entry name" value="CHASE3"/>
</dbReference>
<dbReference type="InterPro" id="IPR003660">
    <property type="entry name" value="HAMP_dom"/>
</dbReference>
<feature type="domain" description="T-SNARE coiled-coil homology" evidence="8">
    <location>
        <begin position="469"/>
        <end position="521"/>
    </location>
</feature>
<dbReference type="PROSITE" id="PS50111">
    <property type="entry name" value="CHEMOTAXIS_TRANSDUC_2"/>
    <property type="match status" value="1"/>
</dbReference>
<keyword evidence="6" id="KW-0472">Membrane</keyword>
<dbReference type="Proteomes" id="UP000584642">
    <property type="component" value="Unassembled WGS sequence"/>
</dbReference>
<protein>
    <submittedName>
        <fullName evidence="10">HAMP domain-containing protein</fullName>
    </submittedName>
</protein>
<evidence type="ECO:0000256" key="2">
    <source>
        <dbReference type="ARBA" id="ARBA00022519"/>
    </source>
</evidence>
<dbReference type="SMART" id="SM00283">
    <property type="entry name" value="MA"/>
    <property type="match status" value="1"/>
</dbReference>
<dbReference type="Gene3D" id="1.10.287.950">
    <property type="entry name" value="Methyl-accepting chemotaxis protein"/>
    <property type="match status" value="1"/>
</dbReference>
<evidence type="ECO:0000256" key="3">
    <source>
        <dbReference type="ARBA" id="ARBA00023224"/>
    </source>
</evidence>
<dbReference type="InterPro" id="IPR004090">
    <property type="entry name" value="Chemotax_Me-accpt_rcpt"/>
</dbReference>
<organism evidence="10 11">
    <name type="scientific">Azospirillum oleiclasticum</name>
    <dbReference type="NCBI Taxonomy" id="2735135"/>
    <lineage>
        <taxon>Bacteria</taxon>
        <taxon>Pseudomonadati</taxon>
        <taxon>Pseudomonadota</taxon>
        <taxon>Alphaproteobacteria</taxon>
        <taxon>Rhodospirillales</taxon>
        <taxon>Azospirillaceae</taxon>
        <taxon>Azospirillum</taxon>
    </lineage>
</organism>
<dbReference type="CDD" id="cd19410">
    <property type="entry name" value="HK9-like_sensor"/>
    <property type="match status" value="1"/>
</dbReference>
<dbReference type="PROSITE" id="PS50885">
    <property type="entry name" value="HAMP"/>
    <property type="match status" value="1"/>
</dbReference>
<dbReference type="SMART" id="SM00304">
    <property type="entry name" value="HAMP"/>
    <property type="match status" value="1"/>
</dbReference>
<dbReference type="PROSITE" id="PS50192">
    <property type="entry name" value="T_SNARE"/>
    <property type="match status" value="1"/>
</dbReference>
<dbReference type="PANTHER" id="PTHR32089:SF112">
    <property type="entry name" value="LYSOZYME-LIKE PROTEIN-RELATED"/>
    <property type="match status" value="1"/>
</dbReference>
<evidence type="ECO:0000256" key="5">
    <source>
        <dbReference type="PROSITE-ProRule" id="PRU00284"/>
    </source>
</evidence>
<evidence type="ECO:0000256" key="1">
    <source>
        <dbReference type="ARBA" id="ARBA00004429"/>
    </source>
</evidence>
<keyword evidence="6" id="KW-0812">Transmembrane</keyword>
<evidence type="ECO:0000313" key="10">
    <source>
        <dbReference type="EMBL" id="NYZ21947.1"/>
    </source>
</evidence>
<dbReference type="CDD" id="cd06225">
    <property type="entry name" value="HAMP"/>
    <property type="match status" value="1"/>
</dbReference>
<keyword evidence="2" id="KW-1003">Cell membrane</keyword>
<evidence type="ECO:0000256" key="6">
    <source>
        <dbReference type="SAM" id="Phobius"/>
    </source>
</evidence>
<dbReference type="SUPFAM" id="SSF58104">
    <property type="entry name" value="Methyl-accepting chemotaxis protein (MCP) signaling domain"/>
    <property type="match status" value="1"/>
</dbReference>
<evidence type="ECO:0000256" key="4">
    <source>
        <dbReference type="ARBA" id="ARBA00029447"/>
    </source>
</evidence>
<comment type="caution">
    <text evidence="10">The sequence shown here is derived from an EMBL/GenBank/DDBJ whole genome shotgun (WGS) entry which is preliminary data.</text>
</comment>
<evidence type="ECO:0000259" key="7">
    <source>
        <dbReference type="PROSITE" id="PS50111"/>
    </source>
</evidence>
<dbReference type="PRINTS" id="PR00260">
    <property type="entry name" value="CHEMTRNSDUCR"/>
</dbReference>